<evidence type="ECO:0000313" key="10">
    <source>
        <dbReference type="Proteomes" id="UP000018467"/>
    </source>
</evidence>
<dbReference type="GO" id="GO:0008270">
    <property type="term" value="F:zinc ion binding"/>
    <property type="evidence" value="ECO:0007669"/>
    <property type="project" value="UniProtKB-KW"/>
</dbReference>
<dbReference type="GO" id="GO:0003676">
    <property type="term" value="F:nucleic acid binding"/>
    <property type="evidence" value="ECO:0007669"/>
    <property type="project" value="InterPro"/>
</dbReference>
<feature type="compositionally biased region" description="Basic and acidic residues" evidence="6">
    <location>
        <begin position="431"/>
        <end position="447"/>
    </location>
</feature>
<dbReference type="GeneTree" id="ENSGT00940000166742"/>
<organism evidence="9 10">
    <name type="scientific">Astyanax mexicanus</name>
    <name type="common">Blind cave fish</name>
    <name type="synonym">Astyanax fasciatus mexicanus</name>
    <dbReference type="NCBI Taxonomy" id="7994"/>
    <lineage>
        <taxon>Eukaryota</taxon>
        <taxon>Metazoa</taxon>
        <taxon>Chordata</taxon>
        <taxon>Craniata</taxon>
        <taxon>Vertebrata</taxon>
        <taxon>Euteleostomi</taxon>
        <taxon>Actinopterygii</taxon>
        <taxon>Neopterygii</taxon>
        <taxon>Teleostei</taxon>
        <taxon>Ostariophysi</taxon>
        <taxon>Characiformes</taxon>
        <taxon>Characoidei</taxon>
        <taxon>Acestrorhamphidae</taxon>
        <taxon>Acestrorhamphinae</taxon>
        <taxon>Astyanax</taxon>
    </lineage>
</organism>
<keyword evidence="10" id="KW-1185">Reference proteome</keyword>
<dbReference type="SUPFAM" id="SSF53098">
    <property type="entry name" value="Ribonuclease H-like"/>
    <property type="match status" value="1"/>
</dbReference>
<dbReference type="InterPro" id="IPR012337">
    <property type="entry name" value="RNaseH-like_sf"/>
</dbReference>
<evidence type="ECO:0000256" key="3">
    <source>
        <dbReference type="ARBA" id="ARBA00022771"/>
    </source>
</evidence>
<dbReference type="GO" id="GO:0005634">
    <property type="term" value="C:nucleus"/>
    <property type="evidence" value="ECO:0007669"/>
    <property type="project" value="UniProtKB-SubCell"/>
</dbReference>
<dbReference type="Gene3D" id="1.10.10.1070">
    <property type="entry name" value="Zinc finger, BED domain-containing"/>
    <property type="match status" value="1"/>
</dbReference>
<dbReference type="Pfam" id="PF05699">
    <property type="entry name" value="Dimer_Tnp_hAT"/>
    <property type="match status" value="1"/>
</dbReference>
<comment type="subcellular location">
    <subcellularLocation>
        <location evidence="1">Nucleus</location>
    </subcellularLocation>
</comment>
<dbReference type="InParanoid" id="A0A3B1K1U1"/>
<keyword evidence="4" id="KW-0862">Zinc</keyword>
<feature type="region of interest" description="Disordered" evidence="6">
    <location>
        <begin position="431"/>
        <end position="455"/>
    </location>
</feature>
<dbReference type="InterPro" id="IPR008906">
    <property type="entry name" value="HATC_C_dom"/>
</dbReference>
<keyword evidence="2" id="KW-0479">Metal-binding</keyword>
<evidence type="ECO:0000259" key="7">
    <source>
        <dbReference type="Pfam" id="PF05699"/>
    </source>
</evidence>
<feature type="domain" description="HAT C-terminal dimerisation" evidence="7">
    <location>
        <begin position="459"/>
        <end position="542"/>
    </location>
</feature>
<dbReference type="PANTHER" id="PTHR46481:SF10">
    <property type="entry name" value="ZINC FINGER BED DOMAIN-CONTAINING PROTEIN 39"/>
    <property type="match status" value="1"/>
</dbReference>
<dbReference type="Proteomes" id="UP000018467">
    <property type="component" value="Unassembled WGS sequence"/>
</dbReference>
<keyword evidence="5" id="KW-0539">Nucleus</keyword>
<dbReference type="Gene3D" id="3.30.420.10">
    <property type="entry name" value="Ribonuclease H-like superfamily/Ribonuclease H"/>
    <property type="match status" value="1"/>
</dbReference>
<dbReference type="PANTHER" id="PTHR46481">
    <property type="entry name" value="ZINC FINGER BED DOMAIN-CONTAINING PROTEIN 4"/>
    <property type="match status" value="1"/>
</dbReference>
<reference evidence="10" key="1">
    <citation type="submission" date="2013-03" db="EMBL/GenBank/DDBJ databases">
        <authorList>
            <person name="Jeffery W."/>
            <person name="Warren W."/>
            <person name="Wilson R.K."/>
        </authorList>
    </citation>
    <scope>NUCLEOTIDE SEQUENCE</scope>
    <source>
        <strain evidence="10">female</strain>
    </source>
</reference>
<protein>
    <recommendedName>
        <fullName evidence="11">HAT C-terminal dimerisation domain-containing protein</fullName>
    </recommendedName>
</protein>
<dbReference type="Pfam" id="PF13358">
    <property type="entry name" value="DDE_3"/>
    <property type="match status" value="1"/>
</dbReference>
<evidence type="ECO:0000313" key="9">
    <source>
        <dbReference type="Ensembl" id="ENSAMXP00000048632.1"/>
    </source>
</evidence>
<evidence type="ECO:0008006" key="11">
    <source>
        <dbReference type="Google" id="ProtNLM"/>
    </source>
</evidence>
<name>A0A3B1K1U1_ASTMX</name>
<sequence>MVNDPKHTSKSTSEWLKKNKMKTLEWPSQSPDLNPIEMLWRNLKKAVLLKNPPVRLNYNNSARISGAKIPSQRCCKFLQTRKRPKNVFNLSVRTYGHLIQSLVRAFPNLHSNLVDTAAKIGKFTSKKCLPHPTTISRHIEEEAIQKKISGRHNDGDHPANTGALSQQIFGRKLQEDIFPFSHYTLHRRQLQSCVKGIFVVPKPPCFWLLTAPCTNMVNKIVFVTDRGANMVSSLRDFTRINCSAHILNVILSSAFATAVMENACEVSHIPDNKTRWNSVFDMTDSVLQQFEEISTILLENNQYGKIGCINKNMLTTVVSFLKPFKDATNDLESDSSTLSGSLVLPWSVKLMMHCTDAVAIPALTEVASVCVRRLNELMSTDNSAPNAVHRLYRVATFLTPKLRHLKELDNYARADVMNAVKELIANLMFESKNDEPQPPAKRDKGSMAKDGTTTAESEINDYLSVKLDTTEESGSHQVLQWWKNHRLEFPSLSKLARHVLCIPASSAPSERAFSVCGRILEERRSVLKPSTVSNILFLHGNLK</sequence>
<dbReference type="Bgee" id="ENSAMXG00000031600">
    <property type="expression patterns" value="Expressed in liver and 2 other cell types or tissues"/>
</dbReference>
<proteinExistence type="predicted"/>
<keyword evidence="3" id="KW-0863">Zinc-finger</keyword>
<reference evidence="9" key="4">
    <citation type="submission" date="2025-09" db="UniProtKB">
        <authorList>
            <consortium name="Ensembl"/>
        </authorList>
    </citation>
    <scope>IDENTIFICATION</scope>
</reference>
<feature type="domain" description="Tc1-like transposase DDE" evidence="8">
    <location>
        <begin position="5"/>
        <end position="49"/>
    </location>
</feature>
<dbReference type="InterPro" id="IPR036397">
    <property type="entry name" value="RNaseH_sf"/>
</dbReference>
<evidence type="ECO:0000256" key="2">
    <source>
        <dbReference type="ARBA" id="ARBA00022723"/>
    </source>
</evidence>
<reference evidence="9" key="3">
    <citation type="submission" date="2025-08" db="UniProtKB">
        <authorList>
            <consortium name="Ensembl"/>
        </authorList>
    </citation>
    <scope>IDENTIFICATION</scope>
</reference>
<evidence type="ECO:0000256" key="5">
    <source>
        <dbReference type="ARBA" id="ARBA00023242"/>
    </source>
</evidence>
<evidence type="ECO:0000256" key="6">
    <source>
        <dbReference type="SAM" id="MobiDB-lite"/>
    </source>
</evidence>
<accession>A0A3B1K1U1</accession>
<dbReference type="GO" id="GO:0046983">
    <property type="term" value="F:protein dimerization activity"/>
    <property type="evidence" value="ECO:0007669"/>
    <property type="project" value="InterPro"/>
</dbReference>
<evidence type="ECO:0000259" key="8">
    <source>
        <dbReference type="Pfam" id="PF13358"/>
    </source>
</evidence>
<dbReference type="InterPro" id="IPR038717">
    <property type="entry name" value="Tc1-like_DDE_dom"/>
</dbReference>
<evidence type="ECO:0000256" key="1">
    <source>
        <dbReference type="ARBA" id="ARBA00004123"/>
    </source>
</evidence>
<dbReference type="Ensembl" id="ENSAMXT00000047547.1">
    <property type="protein sequence ID" value="ENSAMXP00000048632.1"/>
    <property type="gene ID" value="ENSAMXG00000031600.1"/>
</dbReference>
<evidence type="ECO:0000256" key="4">
    <source>
        <dbReference type="ARBA" id="ARBA00022833"/>
    </source>
</evidence>
<dbReference type="AlphaFoldDB" id="A0A3B1K1U1"/>
<dbReference type="InterPro" id="IPR052035">
    <property type="entry name" value="ZnF_BED_domain_contain"/>
</dbReference>
<reference evidence="10" key="2">
    <citation type="journal article" date="2014" name="Nat. Commun.">
        <title>The cavefish genome reveals candidate genes for eye loss.</title>
        <authorList>
            <person name="McGaugh S.E."/>
            <person name="Gross J.B."/>
            <person name="Aken B."/>
            <person name="Blin M."/>
            <person name="Borowsky R."/>
            <person name="Chalopin D."/>
            <person name="Hinaux H."/>
            <person name="Jeffery W.R."/>
            <person name="Keene A."/>
            <person name="Ma L."/>
            <person name="Minx P."/>
            <person name="Murphy D."/>
            <person name="O'Quin K.E."/>
            <person name="Retaux S."/>
            <person name="Rohner N."/>
            <person name="Searle S.M."/>
            <person name="Stahl B.A."/>
            <person name="Tabin C."/>
            <person name="Volff J.N."/>
            <person name="Yoshizawa M."/>
            <person name="Warren W.C."/>
        </authorList>
    </citation>
    <scope>NUCLEOTIDE SEQUENCE [LARGE SCALE GENOMIC DNA]</scope>
    <source>
        <strain evidence="10">female</strain>
    </source>
</reference>